<evidence type="ECO:0000256" key="9">
    <source>
        <dbReference type="HAMAP-Rule" id="MF_01023"/>
    </source>
</evidence>
<evidence type="ECO:0000259" key="10">
    <source>
        <dbReference type="Pfam" id="PF00155"/>
    </source>
</evidence>
<evidence type="ECO:0000313" key="12">
    <source>
        <dbReference type="Proteomes" id="UP000294562"/>
    </source>
</evidence>
<dbReference type="Gene3D" id="3.40.640.10">
    <property type="entry name" value="Type I PLP-dependent aspartate aminotransferase-like (Major domain)"/>
    <property type="match status" value="1"/>
</dbReference>
<accession>A0A4R6B427</accession>
<evidence type="ECO:0000256" key="8">
    <source>
        <dbReference type="ARBA" id="ARBA00047481"/>
    </source>
</evidence>
<evidence type="ECO:0000256" key="2">
    <source>
        <dbReference type="ARBA" id="ARBA00005011"/>
    </source>
</evidence>
<dbReference type="Proteomes" id="UP000294562">
    <property type="component" value="Unassembled WGS sequence"/>
</dbReference>
<dbReference type="PANTHER" id="PTHR43643">
    <property type="entry name" value="HISTIDINOL-PHOSPHATE AMINOTRANSFERASE 2"/>
    <property type="match status" value="1"/>
</dbReference>
<evidence type="ECO:0000313" key="11">
    <source>
        <dbReference type="EMBL" id="TDL91084.1"/>
    </source>
</evidence>
<dbReference type="InterPro" id="IPR015424">
    <property type="entry name" value="PyrdxlP-dep_Trfase"/>
</dbReference>
<evidence type="ECO:0000256" key="4">
    <source>
        <dbReference type="ARBA" id="ARBA00011738"/>
    </source>
</evidence>
<dbReference type="InterPro" id="IPR015421">
    <property type="entry name" value="PyrdxlP-dep_Trfase_major"/>
</dbReference>
<comment type="subunit">
    <text evidence="4 9">Homodimer.</text>
</comment>
<organism evidence="11 12">
    <name type="scientific">Meridianimarinicoccus aquatilis</name>
    <dbReference type="NCBI Taxonomy" id="2552766"/>
    <lineage>
        <taxon>Bacteria</taxon>
        <taxon>Pseudomonadati</taxon>
        <taxon>Pseudomonadota</taxon>
        <taxon>Alphaproteobacteria</taxon>
        <taxon>Rhodobacterales</taxon>
        <taxon>Paracoccaceae</taxon>
        <taxon>Meridianimarinicoccus</taxon>
    </lineage>
</organism>
<dbReference type="NCBIfam" id="TIGR01141">
    <property type="entry name" value="hisC"/>
    <property type="match status" value="1"/>
</dbReference>
<comment type="similarity">
    <text evidence="3 9">Belongs to the class-II pyridoxal-phosphate-dependent aminotransferase family. Histidinol-phosphate aminotransferase subfamily.</text>
</comment>
<keyword evidence="7 9" id="KW-0663">Pyridoxal phosphate</keyword>
<sequence>MTSAIIPQPGILDIALYQGGKAKIDGVTDVVKLSSNENPFGASPLAIEAAKAASATFHRYPSTDHASLRHAIGEVHGLDPARVICGVGSDEIITFLCQAYAGPGDEVLHTEHGFLMYAISAKASGATPVVAPEIERTADVDALLAACTDRTKLVFIANPNNPTGTMIGGNELARLADGLPPQAILVIDGAYAEYVDGYDGGARLADTRDNVVMTRTFSKLYGLGGLRIGWGYGPAAIIDVLNRVRGPFNLSTLQLDAAEAAVRDQAYAETCRAENARLRDKLAHDLAALGVPSDTSQANFVLARFASEQEAIACDELLQSRGVLVRRVGSYGLPHCLRITVGDAASCDRVVAGVAAFQDAKS</sequence>
<keyword evidence="9" id="KW-0028">Amino-acid biosynthesis</keyword>
<protein>
    <recommendedName>
        <fullName evidence="9">Histidinol-phosphate aminotransferase</fullName>
        <ecNumber evidence="9">2.6.1.9</ecNumber>
    </recommendedName>
    <alternativeName>
        <fullName evidence="9">Imidazole acetol-phosphate transaminase</fullName>
    </alternativeName>
</protein>
<keyword evidence="12" id="KW-1185">Reference proteome</keyword>
<name>A0A4R6B427_9RHOB</name>
<evidence type="ECO:0000256" key="6">
    <source>
        <dbReference type="ARBA" id="ARBA00022679"/>
    </source>
</evidence>
<dbReference type="AlphaFoldDB" id="A0A4R6B427"/>
<evidence type="ECO:0000256" key="5">
    <source>
        <dbReference type="ARBA" id="ARBA00022576"/>
    </source>
</evidence>
<dbReference type="RefSeq" id="WP_133341238.1">
    <property type="nucleotide sequence ID" value="NZ_SMZO01000003.1"/>
</dbReference>
<dbReference type="GO" id="GO:0000105">
    <property type="term" value="P:L-histidine biosynthetic process"/>
    <property type="evidence" value="ECO:0007669"/>
    <property type="project" value="UniProtKB-UniRule"/>
</dbReference>
<evidence type="ECO:0000256" key="3">
    <source>
        <dbReference type="ARBA" id="ARBA00007970"/>
    </source>
</evidence>
<dbReference type="EC" id="2.6.1.9" evidence="9"/>
<comment type="pathway">
    <text evidence="2 9">Amino-acid biosynthesis; L-histidine biosynthesis; L-histidine from 5-phospho-alpha-D-ribose 1-diphosphate: step 7/9.</text>
</comment>
<comment type="cofactor">
    <cofactor evidence="1 9">
        <name>pyridoxal 5'-phosphate</name>
        <dbReference type="ChEBI" id="CHEBI:597326"/>
    </cofactor>
</comment>
<dbReference type="HAMAP" id="MF_01023">
    <property type="entry name" value="HisC_aminotrans_2"/>
    <property type="match status" value="1"/>
</dbReference>
<gene>
    <name evidence="9" type="primary">hisC</name>
    <name evidence="11" type="ORF">E2L05_02065</name>
</gene>
<dbReference type="PANTHER" id="PTHR43643:SF3">
    <property type="entry name" value="HISTIDINOL-PHOSPHATE AMINOTRANSFERASE"/>
    <property type="match status" value="1"/>
</dbReference>
<dbReference type="InterPro" id="IPR004839">
    <property type="entry name" value="Aminotransferase_I/II_large"/>
</dbReference>
<dbReference type="OrthoDB" id="9809616at2"/>
<keyword evidence="9" id="KW-0368">Histidine biosynthesis</keyword>
<feature type="domain" description="Aminotransferase class I/classII large" evidence="10">
    <location>
        <begin position="28"/>
        <end position="352"/>
    </location>
</feature>
<dbReference type="SUPFAM" id="SSF53383">
    <property type="entry name" value="PLP-dependent transferases"/>
    <property type="match status" value="1"/>
</dbReference>
<dbReference type="Gene3D" id="3.90.1150.10">
    <property type="entry name" value="Aspartate Aminotransferase, domain 1"/>
    <property type="match status" value="1"/>
</dbReference>
<dbReference type="GO" id="GO:0030170">
    <property type="term" value="F:pyridoxal phosphate binding"/>
    <property type="evidence" value="ECO:0007669"/>
    <property type="project" value="InterPro"/>
</dbReference>
<evidence type="ECO:0000256" key="1">
    <source>
        <dbReference type="ARBA" id="ARBA00001933"/>
    </source>
</evidence>
<reference evidence="11 12" key="1">
    <citation type="submission" date="2019-03" db="EMBL/GenBank/DDBJ databases">
        <title>Rhodobacteraceae bacterium SM1902, a new member of the family Rhodobacteraceae isolated from Yantai.</title>
        <authorList>
            <person name="Sun Y."/>
        </authorList>
    </citation>
    <scope>NUCLEOTIDE SEQUENCE [LARGE SCALE GENOMIC DNA]</scope>
    <source>
        <strain evidence="11 12">SM1902</strain>
    </source>
</reference>
<dbReference type="UniPathway" id="UPA00031">
    <property type="reaction ID" value="UER00012"/>
</dbReference>
<dbReference type="InterPro" id="IPR050106">
    <property type="entry name" value="HistidinolP_aminotransfase"/>
</dbReference>
<dbReference type="EMBL" id="SMZO01000003">
    <property type="protein sequence ID" value="TDL91084.1"/>
    <property type="molecule type" value="Genomic_DNA"/>
</dbReference>
<dbReference type="InterPro" id="IPR005861">
    <property type="entry name" value="HisP_aminotrans"/>
</dbReference>
<dbReference type="CDD" id="cd00609">
    <property type="entry name" value="AAT_like"/>
    <property type="match status" value="1"/>
</dbReference>
<keyword evidence="6 9" id="KW-0808">Transferase</keyword>
<dbReference type="Pfam" id="PF00155">
    <property type="entry name" value="Aminotran_1_2"/>
    <property type="match status" value="1"/>
</dbReference>
<evidence type="ECO:0000256" key="7">
    <source>
        <dbReference type="ARBA" id="ARBA00022898"/>
    </source>
</evidence>
<dbReference type="InterPro" id="IPR015422">
    <property type="entry name" value="PyrdxlP-dep_Trfase_small"/>
</dbReference>
<feature type="modified residue" description="N6-(pyridoxal phosphate)lysine" evidence="9">
    <location>
        <position position="219"/>
    </location>
</feature>
<comment type="catalytic activity">
    <reaction evidence="8 9">
        <text>L-histidinol phosphate + 2-oxoglutarate = 3-(imidazol-4-yl)-2-oxopropyl phosphate + L-glutamate</text>
        <dbReference type="Rhea" id="RHEA:23744"/>
        <dbReference type="ChEBI" id="CHEBI:16810"/>
        <dbReference type="ChEBI" id="CHEBI:29985"/>
        <dbReference type="ChEBI" id="CHEBI:57766"/>
        <dbReference type="ChEBI" id="CHEBI:57980"/>
        <dbReference type="EC" id="2.6.1.9"/>
    </reaction>
</comment>
<dbReference type="GO" id="GO:0004400">
    <property type="term" value="F:histidinol-phosphate transaminase activity"/>
    <property type="evidence" value="ECO:0007669"/>
    <property type="project" value="UniProtKB-UniRule"/>
</dbReference>
<comment type="caution">
    <text evidence="11">The sequence shown here is derived from an EMBL/GenBank/DDBJ whole genome shotgun (WGS) entry which is preliminary data.</text>
</comment>
<proteinExistence type="inferred from homology"/>
<keyword evidence="5 9" id="KW-0032">Aminotransferase</keyword>